<sequence>MPGRMLPMATSVFLLLSALLLLLPLQTSYFVVAQPNNKASKKLYIAYLGEKQHEDPQKITASHQDMLTRILGSKEAALESIIYSYKHAFSGFAARLTESQAQKIADYTKPTGLLHDAKYGDSIIIGIIDTDIWPESASFSDHGLSPIPSKWKGQCQAGEAFRSNQCNRKIIGARWYDKHFSAENLKGEYRSARDADGHRTHVASTAADALVPNTSFHGLAAGYTRGVAPRAWFAIYKICWIQVYNGVAMKRPSCKQLTTSYTMVSIFENAGSFHAVKNDITVIFAAGNGERARRTVMNTSPWAISVVSATIDGALPTVITLANSAGNYVIC</sequence>
<dbReference type="InterPro" id="IPR010259">
    <property type="entry name" value="S8pro/Inhibitor_I9"/>
</dbReference>
<keyword evidence="4" id="KW-0378">Hydrolase</keyword>
<feature type="domain" description="Peptidase S8/S53" evidence="6">
    <location>
        <begin position="120"/>
        <end position="310"/>
    </location>
</feature>
<dbReference type="Gene3D" id="3.30.70.80">
    <property type="entry name" value="Peptidase S8 propeptide/proteinase inhibitor I9"/>
    <property type="match status" value="1"/>
</dbReference>
<feature type="domain" description="Inhibitor I9" evidence="7">
    <location>
        <begin position="44"/>
        <end position="106"/>
    </location>
</feature>
<evidence type="ECO:0000256" key="4">
    <source>
        <dbReference type="ARBA" id="ARBA00022825"/>
    </source>
</evidence>
<proteinExistence type="inferred from homology"/>
<evidence type="ECO:0000256" key="1">
    <source>
        <dbReference type="ARBA" id="ARBA00011073"/>
    </source>
</evidence>
<evidence type="ECO:0000259" key="6">
    <source>
        <dbReference type="Pfam" id="PF00082"/>
    </source>
</evidence>
<evidence type="ECO:0000259" key="7">
    <source>
        <dbReference type="Pfam" id="PF05922"/>
    </source>
</evidence>
<keyword evidence="3 5" id="KW-0732">Signal</keyword>
<dbReference type="STRING" id="65489.A0A0D3FS50"/>
<evidence type="ECO:0000313" key="9">
    <source>
        <dbReference type="Proteomes" id="UP000026960"/>
    </source>
</evidence>
<dbReference type="Pfam" id="PF05922">
    <property type="entry name" value="Inhibitor_I9"/>
    <property type="match status" value="1"/>
</dbReference>
<dbReference type="InterPro" id="IPR000209">
    <property type="entry name" value="Peptidase_S8/S53_dom"/>
</dbReference>
<dbReference type="PANTHER" id="PTHR10795">
    <property type="entry name" value="PROPROTEIN CONVERTASE SUBTILISIN/KEXIN"/>
    <property type="match status" value="1"/>
</dbReference>
<feature type="signal peptide" evidence="5">
    <location>
        <begin position="1"/>
        <end position="33"/>
    </location>
</feature>
<dbReference type="HOGENOM" id="CLU_000625_0_1_1"/>
<evidence type="ECO:0008006" key="10">
    <source>
        <dbReference type="Google" id="ProtNLM"/>
    </source>
</evidence>
<dbReference type="AlphaFoldDB" id="A0A0D3FS50"/>
<evidence type="ECO:0000256" key="2">
    <source>
        <dbReference type="ARBA" id="ARBA00022670"/>
    </source>
</evidence>
<dbReference type="GO" id="GO:0004252">
    <property type="term" value="F:serine-type endopeptidase activity"/>
    <property type="evidence" value="ECO:0007669"/>
    <property type="project" value="InterPro"/>
</dbReference>
<evidence type="ECO:0000256" key="5">
    <source>
        <dbReference type="SAM" id="SignalP"/>
    </source>
</evidence>
<keyword evidence="9" id="KW-1185">Reference proteome</keyword>
<dbReference type="Gramene" id="OBART04G01220.1">
    <property type="protein sequence ID" value="OBART04G01220.1"/>
    <property type="gene ID" value="OBART04G01220"/>
</dbReference>
<accession>A0A0D3FS50</accession>
<dbReference type="InterPro" id="IPR036852">
    <property type="entry name" value="Peptidase_S8/S53_dom_sf"/>
</dbReference>
<dbReference type="Gene3D" id="3.40.50.200">
    <property type="entry name" value="Peptidase S8/S53 domain"/>
    <property type="match status" value="2"/>
</dbReference>
<keyword evidence="4" id="KW-0720">Serine protease</keyword>
<dbReference type="FunFam" id="3.30.70.80:FF:000002">
    <property type="entry name" value="Subtilisin-like protease SBT5.3"/>
    <property type="match status" value="1"/>
</dbReference>
<dbReference type="PaxDb" id="65489-OBART04G01220.1"/>
<reference evidence="8" key="1">
    <citation type="journal article" date="2009" name="Rice">
        <title>De Novo Next Generation Sequencing of Plant Genomes.</title>
        <authorList>
            <person name="Rounsley S."/>
            <person name="Marri P.R."/>
            <person name="Yu Y."/>
            <person name="He R."/>
            <person name="Sisneros N."/>
            <person name="Goicoechea J.L."/>
            <person name="Lee S.J."/>
            <person name="Angelova A."/>
            <person name="Kudrna D."/>
            <person name="Luo M."/>
            <person name="Affourtit J."/>
            <person name="Desany B."/>
            <person name="Knight J."/>
            <person name="Niazi F."/>
            <person name="Egholm M."/>
            <person name="Wing R.A."/>
        </authorList>
    </citation>
    <scope>NUCLEOTIDE SEQUENCE [LARGE SCALE GENOMIC DNA]</scope>
    <source>
        <strain evidence="8">cv. IRGC 105608</strain>
    </source>
</reference>
<reference evidence="8" key="2">
    <citation type="submission" date="2015-03" db="UniProtKB">
        <authorList>
            <consortium name="EnsemblPlants"/>
        </authorList>
    </citation>
    <scope>IDENTIFICATION</scope>
</reference>
<organism evidence="8">
    <name type="scientific">Oryza barthii</name>
    <dbReference type="NCBI Taxonomy" id="65489"/>
    <lineage>
        <taxon>Eukaryota</taxon>
        <taxon>Viridiplantae</taxon>
        <taxon>Streptophyta</taxon>
        <taxon>Embryophyta</taxon>
        <taxon>Tracheophyta</taxon>
        <taxon>Spermatophyta</taxon>
        <taxon>Magnoliopsida</taxon>
        <taxon>Liliopsida</taxon>
        <taxon>Poales</taxon>
        <taxon>Poaceae</taxon>
        <taxon>BOP clade</taxon>
        <taxon>Oryzoideae</taxon>
        <taxon>Oryzeae</taxon>
        <taxon>Oryzinae</taxon>
        <taxon>Oryza</taxon>
    </lineage>
</organism>
<dbReference type="Proteomes" id="UP000026960">
    <property type="component" value="Chromosome 4"/>
</dbReference>
<dbReference type="GO" id="GO:0006508">
    <property type="term" value="P:proteolysis"/>
    <property type="evidence" value="ECO:0007669"/>
    <property type="project" value="UniProtKB-KW"/>
</dbReference>
<keyword evidence="2" id="KW-0645">Protease</keyword>
<comment type="similarity">
    <text evidence="1">Belongs to the peptidase S8 family.</text>
</comment>
<dbReference type="InterPro" id="IPR037045">
    <property type="entry name" value="S8pro/Inhibitor_I9_sf"/>
</dbReference>
<dbReference type="InterPro" id="IPR045051">
    <property type="entry name" value="SBT"/>
</dbReference>
<dbReference type="Pfam" id="PF00082">
    <property type="entry name" value="Peptidase_S8"/>
    <property type="match status" value="1"/>
</dbReference>
<evidence type="ECO:0000256" key="3">
    <source>
        <dbReference type="ARBA" id="ARBA00022729"/>
    </source>
</evidence>
<protein>
    <recommendedName>
        <fullName evidence="10">Inhibitor I9 domain-containing protein</fullName>
    </recommendedName>
</protein>
<dbReference type="Gene3D" id="3.50.30.30">
    <property type="match status" value="1"/>
</dbReference>
<dbReference type="EnsemblPlants" id="OBART04G01220.1">
    <property type="protein sequence ID" value="OBART04G01220.1"/>
    <property type="gene ID" value="OBART04G01220"/>
</dbReference>
<dbReference type="SUPFAM" id="SSF52743">
    <property type="entry name" value="Subtilisin-like"/>
    <property type="match status" value="1"/>
</dbReference>
<name>A0A0D3FS50_9ORYZ</name>
<evidence type="ECO:0000313" key="8">
    <source>
        <dbReference type="EnsemblPlants" id="OBART04G01220.1"/>
    </source>
</evidence>
<feature type="chain" id="PRO_5002262461" description="Inhibitor I9 domain-containing protein" evidence="5">
    <location>
        <begin position="34"/>
        <end position="331"/>
    </location>
</feature>